<dbReference type="SUPFAM" id="SSF81301">
    <property type="entry name" value="Nucleotidyltransferase"/>
    <property type="match status" value="1"/>
</dbReference>
<reference evidence="1 2" key="1">
    <citation type="submission" date="2024-07" db="EMBL/GenBank/DDBJ databases">
        <title>Marimonas sp.nov., isolated from tidal-flat sediment.</title>
        <authorList>
            <person name="Jayan J.N."/>
            <person name="Lee S.S."/>
        </authorList>
    </citation>
    <scope>NUCLEOTIDE SEQUENCE [LARGE SCALE GENOMIC DNA]</scope>
    <source>
        <strain evidence="1 2">MJW-29</strain>
    </source>
</reference>
<evidence type="ECO:0000313" key="2">
    <source>
        <dbReference type="Proteomes" id="UP001556098"/>
    </source>
</evidence>
<accession>A0ABV3RPL6</accession>
<keyword evidence="2" id="KW-1185">Reference proteome</keyword>
<protein>
    <submittedName>
        <fullName evidence="1">GrpB family protein</fullName>
    </submittedName>
</protein>
<gene>
    <name evidence="1" type="ORF">AB2B41_10510</name>
</gene>
<sequence>MRRVEQGMLYVLVPYDPAWPDLFEALRGDIVALTGLSRGCIHHIGSTAVRGLSAKPIIDIQVGVPDLDAFDLSRLSGRGFAPAPEIDRDDPFPDERAGYGGWRKKYARLERDNRRLAHVHVRQMGAPNYRFALLMRDYLRHSEMAR</sequence>
<dbReference type="RefSeq" id="WP_367877737.1">
    <property type="nucleotide sequence ID" value="NZ_JBFNXX010000006.1"/>
</dbReference>
<proteinExistence type="predicted"/>
<name>A0ABV3RPL6_9RHOB</name>
<dbReference type="PANTHER" id="PTHR34822:SF1">
    <property type="entry name" value="GRPB FAMILY PROTEIN"/>
    <property type="match status" value="1"/>
</dbReference>
<dbReference type="PANTHER" id="PTHR34822">
    <property type="entry name" value="GRPB DOMAIN PROTEIN (AFU_ORTHOLOGUE AFUA_1G01530)"/>
    <property type="match status" value="1"/>
</dbReference>
<evidence type="ECO:0000313" key="1">
    <source>
        <dbReference type="EMBL" id="MEW9920038.1"/>
    </source>
</evidence>
<organism evidence="1 2">
    <name type="scientific">Sulfitobacter sediminis</name>
    <dbReference type="NCBI Taxonomy" id="3234186"/>
    <lineage>
        <taxon>Bacteria</taxon>
        <taxon>Pseudomonadati</taxon>
        <taxon>Pseudomonadota</taxon>
        <taxon>Alphaproteobacteria</taxon>
        <taxon>Rhodobacterales</taxon>
        <taxon>Roseobacteraceae</taxon>
        <taxon>Sulfitobacter</taxon>
    </lineage>
</organism>
<dbReference type="InterPro" id="IPR043519">
    <property type="entry name" value="NT_sf"/>
</dbReference>
<dbReference type="Pfam" id="PF04229">
    <property type="entry name" value="GrpB"/>
    <property type="match status" value="1"/>
</dbReference>
<dbReference type="Proteomes" id="UP001556098">
    <property type="component" value="Unassembled WGS sequence"/>
</dbReference>
<comment type="caution">
    <text evidence="1">The sequence shown here is derived from an EMBL/GenBank/DDBJ whole genome shotgun (WGS) entry which is preliminary data.</text>
</comment>
<dbReference type="Gene3D" id="3.30.460.10">
    <property type="entry name" value="Beta Polymerase, domain 2"/>
    <property type="match status" value="1"/>
</dbReference>
<dbReference type="InterPro" id="IPR007344">
    <property type="entry name" value="GrpB/CoaE"/>
</dbReference>
<dbReference type="EMBL" id="JBFNXX010000006">
    <property type="protein sequence ID" value="MEW9920038.1"/>
    <property type="molecule type" value="Genomic_DNA"/>
</dbReference>